<accession>A0A839GA65</accession>
<evidence type="ECO:0000313" key="2">
    <source>
        <dbReference type="EMBL" id="MBA9075822.1"/>
    </source>
</evidence>
<keyword evidence="2" id="KW-0396">Initiation factor</keyword>
<feature type="region of interest" description="Disordered" evidence="1">
    <location>
        <begin position="1"/>
        <end position="20"/>
    </location>
</feature>
<organism evidence="2 3">
    <name type="scientific">Rufibacter quisquiliarum</name>
    <dbReference type="NCBI Taxonomy" id="1549639"/>
    <lineage>
        <taxon>Bacteria</taxon>
        <taxon>Pseudomonadati</taxon>
        <taxon>Bacteroidota</taxon>
        <taxon>Cytophagia</taxon>
        <taxon>Cytophagales</taxon>
        <taxon>Hymenobacteraceae</taxon>
        <taxon>Rufibacter</taxon>
    </lineage>
</organism>
<evidence type="ECO:0000313" key="3">
    <source>
        <dbReference type="Proteomes" id="UP000563094"/>
    </source>
</evidence>
<evidence type="ECO:0000256" key="1">
    <source>
        <dbReference type="SAM" id="MobiDB-lite"/>
    </source>
</evidence>
<name>A0A839GA65_9BACT</name>
<reference evidence="2 3" key="1">
    <citation type="submission" date="2020-08" db="EMBL/GenBank/DDBJ databases">
        <title>Genomic Encyclopedia of Type Strains, Phase IV (KMG-IV): sequencing the most valuable type-strain genomes for metagenomic binning, comparative biology and taxonomic classification.</title>
        <authorList>
            <person name="Goeker M."/>
        </authorList>
    </citation>
    <scope>NUCLEOTIDE SEQUENCE [LARGE SCALE GENOMIC DNA]</scope>
    <source>
        <strain evidence="2 3">DSM 29854</strain>
    </source>
</reference>
<keyword evidence="3" id="KW-1185">Reference proteome</keyword>
<comment type="caution">
    <text evidence="2">The sequence shown here is derived from an EMBL/GenBank/DDBJ whole genome shotgun (WGS) entry which is preliminary data.</text>
</comment>
<dbReference type="Proteomes" id="UP000563094">
    <property type="component" value="Unassembled WGS sequence"/>
</dbReference>
<dbReference type="AlphaFoldDB" id="A0A839GA65"/>
<gene>
    <name evidence="2" type="ORF">FHS90_000519</name>
</gene>
<feature type="compositionally biased region" description="Basic and acidic residues" evidence="1">
    <location>
        <begin position="1"/>
        <end position="14"/>
    </location>
</feature>
<dbReference type="EMBL" id="JACJIQ010000001">
    <property type="protein sequence ID" value="MBA9075822.1"/>
    <property type="molecule type" value="Genomic_DNA"/>
</dbReference>
<keyword evidence="2" id="KW-0648">Protein biosynthesis</keyword>
<dbReference type="GO" id="GO:0003743">
    <property type="term" value="F:translation initiation factor activity"/>
    <property type="evidence" value="ECO:0007669"/>
    <property type="project" value="UniProtKB-KW"/>
</dbReference>
<proteinExistence type="predicted"/>
<protein>
    <submittedName>
        <fullName evidence="2">Translation initiation factor IF-2</fullName>
    </submittedName>
</protein>
<sequence>MKLEKTEQNEEHRRQTQQKKLRLIHGDDQPLTVTIEPDTAASVEALLTLFQVKKVRNLRTV</sequence>